<proteinExistence type="predicted"/>
<accession>M7CNU8</accession>
<organism evidence="2 3">
    <name type="scientific">Marinobacter santoriniensis NKSG1</name>
    <dbReference type="NCBI Taxonomy" id="1288826"/>
    <lineage>
        <taxon>Bacteria</taxon>
        <taxon>Pseudomonadati</taxon>
        <taxon>Pseudomonadota</taxon>
        <taxon>Gammaproteobacteria</taxon>
        <taxon>Pseudomonadales</taxon>
        <taxon>Marinobacteraceae</taxon>
        <taxon>Marinobacter</taxon>
    </lineage>
</organism>
<evidence type="ECO:0000313" key="3">
    <source>
        <dbReference type="Proteomes" id="UP000011960"/>
    </source>
</evidence>
<dbReference type="SUPFAM" id="SSF55729">
    <property type="entry name" value="Acyl-CoA N-acyltransferases (Nat)"/>
    <property type="match status" value="1"/>
</dbReference>
<dbReference type="Pfam" id="PF00583">
    <property type="entry name" value="Acetyltransf_1"/>
    <property type="match status" value="1"/>
</dbReference>
<comment type="caution">
    <text evidence="2">The sequence shown here is derived from an EMBL/GenBank/DDBJ whole genome shotgun (WGS) entry which is preliminary data.</text>
</comment>
<gene>
    <name evidence="2" type="ORF">MSNKSG1_13947</name>
</gene>
<dbReference type="Proteomes" id="UP000011960">
    <property type="component" value="Unassembled WGS sequence"/>
</dbReference>
<dbReference type="InterPro" id="IPR000182">
    <property type="entry name" value="GNAT_dom"/>
</dbReference>
<sequence length="153" mass="17556">MSITIQPLEPRFIEQLAAWHQAEWYHLDSSVNEAVRRQRLAAHCDTRSLPATFVALEDGTLIGSVCLVAEDTPDRPQYSPWLSRIYVAPDQRGKGIGKLLIERAKEEMRRQGHDALYLITEDKGPYYARMGWHKVENYQLNNHPVDIMGISLL</sequence>
<name>M7CNU8_9GAMM</name>
<dbReference type="AlphaFoldDB" id="M7CNU8"/>
<reference evidence="2 3" key="1">
    <citation type="journal article" date="2013" name="Genome Announc.">
        <title>Genome Sequence of Hydrothermal Arsenic-Respiring Bacterium Marinobacter santoriniensis NKSG1T.</title>
        <authorList>
            <person name="Handley K.M."/>
            <person name="Upton M."/>
            <person name="Beatson S.A."/>
            <person name="Hery M."/>
            <person name="Lloyd J.R."/>
        </authorList>
    </citation>
    <scope>NUCLEOTIDE SEQUENCE [LARGE SCALE GENOMIC DNA]</scope>
    <source>
        <strain evidence="2 3">NKSG1</strain>
    </source>
</reference>
<dbReference type="OrthoDB" id="9797178at2"/>
<dbReference type="PATRIC" id="fig|1288826.3.peg.2768"/>
<evidence type="ECO:0000259" key="1">
    <source>
        <dbReference type="PROSITE" id="PS51186"/>
    </source>
</evidence>
<dbReference type="PANTHER" id="PTHR13538:SF4">
    <property type="entry name" value="N-ALPHA-ACETYLTRANSFERASE 80"/>
    <property type="match status" value="1"/>
</dbReference>
<dbReference type="PANTHER" id="PTHR13538">
    <property type="entry name" value="N-ACETYLTRANSFERASE 6"/>
    <property type="match status" value="1"/>
</dbReference>
<feature type="domain" description="N-acetyltransferase" evidence="1">
    <location>
        <begin position="3"/>
        <end position="153"/>
    </location>
</feature>
<dbReference type="CDD" id="cd04301">
    <property type="entry name" value="NAT_SF"/>
    <property type="match status" value="1"/>
</dbReference>
<dbReference type="RefSeq" id="WP_008939916.1">
    <property type="nucleotide sequence ID" value="NZ_APAT01000021.1"/>
</dbReference>
<dbReference type="PROSITE" id="PS51186">
    <property type="entry name" value="GNAT"/>
    <property type="match status" value="1"/>
</dbReference>
<evidence type="ECO:0000313" key="2">
    <source>
        <dbReference type="EMBL" id="EMP54839.1"/>
    </source>
</evidence>
<dbReference type="GO" id="GO:0008080">
    <property type="term" value="F:N-acetyltransferase activity"/>
    <property type="evidence" value="ECO:0007669"/>
    <property type="project" value="InterPro"/>
</dbReference>
<dbReference type="Gene3D" id="3.40.630.30">
    <property type="match status" value="1"/>
</dbReference>
<dbReference type="GO" id="GO:0005737">
    <property type="term" value="C:cytoplasm"/>
    <property type="evidence" value="ECO:0007669"/>
    <property type="project" value="TreeGrafter"/>
</dbReference>
<protein>
    <submittedName>
        <fullName evidence="2">GCN5-like N-acetyltransferase</fullName>
    </submittedName>
</protein>
<dbReference type="eggNOG" id="COG0456">
    <property type="taxonomic scope" value="Bacteria"/>
</dbReference>
<dbReference type="EMBL" id="APAT01000021">
    <property type="protein sequence ID" value="EMP54839.1"/>
    <property type="molecule type" value="Genomic_DNA"/>
</dbReference>
<dbReference type="GO" id="GO:1905502">
    <property type="term" value="F:acetyl-CoA binding"/>
    <property type="evidence" value="ECO:0007669"/>
    <property type="project" value="TreeGrafter"/>
</dbReference>
<dbReference type="InterPro" id="IPR039840">
    <property type="entry name" value="NAA80"/>
</dbReference>
<keyword evidence="3" id="KW-1185">Reference proteome</keyword>
<dbReference type="InterPro" id="IPR016181">
    <property type="entry name" value="Acyl_CoA_acyltransferase"/>
</dbReference>
<keyword evidence="2" id="KW-0808">Transferase</keyword>
<dbReference type="STRING" id="1288826.MSNKSG1_13947"/>